<dbReference type="RefSeq" id="WP_189950111.1">
    <property type="nucleotide sequence ID" value="NZ_BMVG01000002.1"/>
</dbReference>
<dbReference type="AlphaFoldDB" id="A0A918YEB7"/>
<dbReference type="SUPFAM" id="SSF53474">
    <property type="entry name" value="alpha/beta-Hydrolases"/>
    <property type="match status" value="1"/>
</dbReference>
<accession>A0A918YEB7</accession>
<reference evidence="2" key="2">
    <citation type="submission" date="2020-09" db="EMBL/GenBank/DDBJ databases">
        <authorList>
            <person name="Sun Q."/>
            <person name="Ohkuma M."/>
        </authorList>
    </citation>
    <scope>NUCLEOTIDE SEQUENCE</scope>
    <source>
        <strain evidence="2">JCM 4714</strain>
    </source>
</reference>
<evidence type="ECO:0000313" key="2">
    <source>
        <dbReference type="EMBL" id="GHE00771.1"/>
    </source>
</evidence>
<dbReference type="EMBL" id="BMVG01000002">
    <property type="protein sequence ID" value="GHE00771.1"/>
    <property type="molecule type" value="Genomic_DNA"/>
</dbReference>
<dbReference type="InterPro" id="IPR053228">
    <property type="entry name" value="Stereospecific_Lipase"/>
</dbReference>
<gene>
    <name evidence="2" type="ORF">GCM10010339_17460</name>
</gene>
<comment type="caution">
    <text evidence="2">The sequence shown here is derived from an EMBL/GenBank/DDBJ whole genome shotgun (WGS) entry which is preliminary data.</text>
</comment>
<sequence length="334" mass="34175">MRRFLKAAATALATAACLTTAVPAASAAPPAPRHAAAEAPAAPAVPAVNPFGTLGVVSVVAAIAAALPDPDRSPAGTNDFTCKPTAAHPYPVVLVHGTFVNAFDNWSGLAPVLKNAGYCVFALNYGETKPHALMKATGPVPASAKQLAAYVDKVRAATGAKKVDLVGDSQGGGLMPQWYLRFEGGAKKVHQLVGISPSSHGTTIDGLAPVVDEVLDVAGHAGKPLGLDSPAAKDQTVGSPVLQQLYAKGDTEPGVTYTNIVTKTDIIVTPYTHQFLTAGPGATVHNILLQDVCPLDLSGHLGDAYDSNVYQLVLNALDPAHAAPVRCAAMPIPV</sequence>
<dbReference type="InterPro" id="IPR002918">
    <property type="entry name" value="Lipase_EstA/Esterase_EstB"/>
</dbReference>
<dbReference type="InterPro" id="IPR029058">
    <property type="entry name" value="AB_hydrolase_fold"/>
</dbReference>
<dbReference type="Proteomes" id="UP000655443">
    <property type="component" value="Unassembled WGS sequence"/>
</dbReference>
<dbReference type="PANTHER" id="PTHR37574:SF1">
    <property type="entry name" value="LIPASE B"/>
    <property type="match status" value="1"/>
</dbReference>
<organism evidence="2 3">
    <name type="scientific">Streptomyces alanosinicus</name>
    <dbReference type="NCBI Taxonomy" id="68171"/>
    <lineage>
        <taxon>Bacteria</taxon>
        <taxon>Bacillati</taxon>
        <taxon>Actinomycetota</taxon>
        <taxon>Actinomycetes</taxon>
        <taxon>Kitasatosporales</taxon>
        <taxon>Streptomycetaceae</taxon>
        <taxon>Streptomyces</taxon>
    </lineage>
</organism>
<proteinExistence type="predicted"/>
<dbReference type="Pfam" id="PF01674">
    <property type="entry name" value="Lipase_2"/>
    <property type="match status" value="1"/>
</dbReference>
<feature type="signal peptide" evidence="1">
    <location>
        <begin position="1"/>
        <end position="27"/>
    </location>
</feature>
<keyword evidence="1" id="KW-0732">Signal</keyword>
<feature type="chain" id="PRO_5037295159" evidence="1">
    <location>
        <begin position="28"/>
        <end position="334"/>
    </location>
</feature>
<dbReference type="Gene3D" id="3.40.50.1820">
    <property type="entry name" value="alpha/beta hydrolase"/>
    <property type="match status" value="1"/>
</dbReference>
<reference evidence="2" key="1">
    <citation type="journal article" date="2014" name="Int. J. Syst. Evol. Microbiol.">
        <title>Complete genome sequence of Corynebacterium casei LMG S-19264T (=DSM 44701T), isolated from a smear-ripened cheese.</title>
        <authorList>
            <consortium name="US DOE Joint Genome Institute (JGI-PGF)"/>
            <person name="Walter F."/>
            <person name="Albersmeier A."/>
            <person name="Kalinowski J."/>
            <person name="Ruckert C."/>
        </authorList>
    </citation>
    <scope>NUCLEOTIDE SEQUENCE</scope>
    <source>
        <strain evidence="2">JCM 4714</strain>
    </source>
</reference>
<dbReference type="GO" id="GO:0016787">
    <property type="term" value="F:hydrolase activity"/>
    <property type="evidence" value="ECO:0007669"/>
    <property type="project" value="InterPro"/>
</dbReference>
<evidence type="ECO:0000256" key="1">
    <source>
        <dbReference type="SAM" id="SignalP"/>
    </source>
</evidence>
<evidence type="ECO:0000313" key="3">
    <source>
        <dbReference type="Proteomes" id="UP000655443"/>
    </source>
</evidence>
<dbReference type="GO" id="GO:0016042">
    <property type="term" value="P:lipid catabolic process"/>
    <property type="evidence" value="ECO:0007669"/>
    <property type="project" value="InterPro"/>
</dbReference>
<dbReference type="PROSITE" id="PS51257">
    <property type="entry name" value="PROKAR_LIPOPROTEIN"/>
    <property type="match status" value="1"/>
</dbReference>
<name>A0A918YEB7_9ACTN</name>
<dbReference type="PANTHER" id="PTHR37574">
    <property type="entry name" value="LIPASE B"/>
    <property type="match status" value="1"/>
</dbReference>
<keyword evidence="3" id="KW-1185">Reference proteome</keyword>
<protein>
    <submittedName>
        <fullName evidence="2">Lipase</fullName>
    </submittedName>
</protein>